<dbReference type="PANTHER" id="PTHR10098">
    <property type="entry name" value="RAPSYN-RELATED"/>
    <property type="match status" value="1"/>
</dbReference>
<feature type="repeat" description="TPR" evidence="4">
    <location>
        <begin position="156"/>
        <end position="189"/>
    </location>
</feature>
<dbReference type="PROSITE" id="PS50005">
    <property type="entry name" value="TPR"/>
    <property type="match status" value="2"/>
</dbReference>
<dbReference type="Gene3D" id="1.10.287.130">
    <property type="match status" value="1"/>
</dbReference>
<evidence type="ECO:0000256" key="1">
    <source>
        <dbReference type="ARBA" id="ARBA00000085"/>
    </source>
</evidence>
<dbReference type="SUPFAM" id="SSF55874">
    <property type="entry name" value="ATPase domain of HSP90 chaperone/DNA topoisomerase II/histidine kinase"/>
    <property type="match status" value="1"/>
</dbReference>
<dbReference type="RefSeq" id="WP_169681714.1">
    <property type="nucleotide sequence ID" value="NZ_JABBNU010000007.1"/>
</dbReference>
<keyword evidence="5" id="KW-0175">Coiled coil</keyword>
<dbReference type="CDD" id="cd00082">
    <property type="entry name" value="HisKA"/>
    <property type="match status" value="1"/>
</dbReference>
<dbReference type="EC" id="2.7.13.3" evidence="2"/>
<feature type="domain" description="Histidine kinase" evidence="7">
    <location>
        <begin position="478"/>
        <end position="688"/>
    </location>
</feature>
<feature type="transmembrane region" description="Helical" evidence="6">
    <location>
        <begin position="386"/>
        <end position="406"/>
    </location>
</feature>
<dbReference type="InterPro" id="IPR036097">
    <property type="entry name" value="HisK_dim/P_sf"/>
</dbReference>
<dbReference type="Pfam" id="PF13424">
    <property type="entry name" value="TPR_12"/>
    <property type="match status" value="2"/>
</dbReference>
<keyword evidence="3" id="KW-0597">Phosphoprotein</keyword>
<dbReference type="Gene3D" id="3.30.565.10">
    <property type="entry name" value="Histidine kinase-like ATPase, C-terminal domain"/>
    <property type="match status" value="1"/>
</dbReference>
<dbReference type="GO" id="GO:0000155">
    <property type="term" value="F:phosphorelay sensor kinase activity"/>
    <property type="evidence" value="ECO:0007669"/>
    <property type="project" value="InterPro"/>
</dbReference>
<organism evidence="8 9">
    <name type="scientific">Marinigracilibium pacificum</name>
    <dbReference type="NCBI Taxonomy" id="2729599"/>
    <lineage>
        <taxon>Bacteria</taxon>
        <taxon>Pseudomonadati</taxon>
        <taxon>Bacteroidota</taxon>
        <taxon>Cytophagia</taxon>
        <taxon>Cytophagales</taxon>
        <taxon>Flammeovirgaceae</taxon>
        <taxon>Marinigracilibium</taxon>
    </lineage>
</organism>
<dbReference type="AlphaFoldDB" id="A0A848J0P2"/>
<dbReference type="InterPro" id="IPR019734">
    <property type="entry name" value="TPR_rpt"/>
</dbReference>
<dbReference type="InterPro" id="IPR004358">
    <property type="entry name" value="Sig_transdc_His_kin-like_C"/>
</dbReference>
<evidence type="ECO:0000256" key="3">
    <source>
        <dbReference type="ARBA" id="ARBA00022553"/>
    </source>
</evidence>
<dbReference type="PROSITE" id="PS50109">
    <property type="entry name" value="HIS_KIN"/>
    <property type="match status" value="1"/>
</dbReference>
<dbReference type="InterPro" id="IPR005467">
    <property type="entry name" value="His_kinase_dom"/>
</dbReference>
<dbReference type="PRINTS" id="PR00344">
    <property type="entry name" value="BCTRLSENSOR"/>
</dbReference>
<keyword evidence="8" id="KW-0808">Transferase</keyword>
<dbReference type="InterPro" id="IPR003594">
    <property type="entry name" value="HATPase_dom"/>
</dbReference>
<protein>
    <recommendedName>
        <fullName evidence="2">histidine kinase</fullName>
        <ecNumber evidence="2">2.7.13.3</ecNumber>
    </recommendedName>
</protein>
<evidence type="ECO:0000313" key="8">
    <source>
        <dbReference type="EMBL" id="NMM49085.1"/>
    </source>
</evidence>
<dbReference type="Gene3D" id="1.25.40.10">
    <property type="entry name" value="Tetratricopeptide repeat domain"/>
    <property type="match status" value="2"/>
</dbReference>
<dbReference type="Pfam" id="PF02518">
    <property type="entry name" value="HATPase_c"/>
    <property type="match status" value="1"/>
</dbReference>
<dbReference type="SMART" id="SM00028">
    <property type="entry name" value="TPR"/>
    <property type="match status" value="6"/>
</dbReference>
<keyword evidence="6" id="KW-0812">Transmembrane</keyword>
<evidence type="ECO:0000256" key="2">
    <source>
        <dbReference type="ARBA" id="ARBA00012438"/>
    </source>
</evidence>
<keyword evidence="6" id="KW-1133">Transmembrane helix</keyword>
<keyword evidence="6" id="KW-0472">Membrane</keyword>
<comment type="caution">
    <text evidence="8">The sequence shown here is derived from an EMBL/GenBank/DDBJ whole genome shotgun (WGS) entry which is preliminary data.</text>
</comment>
<dbReference type="SUPFAM" id="SSF47384">
    <property type="entry name" value="Homodimeric domain of signal transducing histidine kinase"/>
    <property type="match status" value="1"/>
</dbReference>
<comment type="catalytic activity">
    <reaction evidence="1">
        <text>ATP + protein L-histidine = ADP + protein N-phospho-L-histidine.</text>
        <dbReference type="EC" id="2.7.13.3"/>
    </reaction>
</comment>
<accession>A0A848J0P2</accession>
<dbReference type="InterPro" id="IPR036890">
    <property type="entry name" value="HATPase_C_sf"/>
</dbReference>
<dbReference type="Proteomes" id="UP000559010">
    <property type="component" value="Unassembled WGS sequence"/>
</dbReference>
<feature type="repeat" description="TPR" evidence="4">
    <location>
        <begin position="196"/>
        <end position="229"/>
    </location>
</feature>
<dbReference type="EMBL" id="JABBNU010000007">
    <property type="protein sequence ID" value="NMM49085.1"/>
    <property type="molecule type" value="Genomic_DNA"/>
</dbReference>
<proteinExistence type="predicted"/>
<dbReference type="InterPro" id="IPR003661">
    <property type="entry name" value="HisK_dim/P_dom"/>
</dbReference>
<sequence length="689" mass="79706">MIFNFKSFTQDSFKIESSAKIQELKKDLSNSSTEKRIQVLYDLAYEYWGINYDSALYYDFQALEIAKNLNDTEWEAKVINDIALVYKKKGSFKLSLEYSKKALSVAQESGNQFQIRSYLNNLANLYRRFGDFESSLEYHFKALVLMEELNDSSGMAISNNNIGLVYDEIKDNLTALEYYQKALRINRDIKRYEGIIVSLNNIGHIYIDLKEYDDAIRYFLESQELALSNNDSSSLANSYIGLAQTLLNEGNYDSSDVYIQNAYKVEIRASDRLYLPSIFRIMAEVQMNKLNLDQSLAYLDSALYYSDVLNVEQELLTIYKLKADVFEKKGDYKNALYFQEQHDSIREKILGEDVYNKISRVQKEYLEEQKQNEISVRDQKIKQNKLIIFLLGAIVLILILSAMIIYRSKLRMKRINKQLEEANLKLEAAKNTIQQQNEQLSNVNAFQEEMIKERTKELQKANKDLTDTNKELDLFIYKASHDLRGPLARINGLSYLGLLEADEGPSKNYFQLVSDETKELEFVLSRLMVIHTIYKHKLKKDSVYLESLVKEVFEKISESNAGIDIVYDFDVEKGTVWNRDIHLLRLILENMLENALNYKGDELLKVSMSVSSINENVVKIVVTDSGLQVPERYREDIFDMFFRVAPIAYKTGLELNIAKKATLRLGGEITYSPCGDGNKFDIILPSVEE</sequence>
<feature type="coiled-coil region" evidence="5">
    <location>
        <begin position="409"/>
        <end position="471"/>
    </location>
</feature>
<dbReference type="Pfam" id="PF13181">
    <property type="entry name" value="TPR_8"/>
    <property type="match status" value="1"/>
</dbReference>
<dbReference type="SMART" id="SM00387">
    <property type="entry name" value="HATPase_c"/>
    <property type="match status" value="1"/>
</dbReference>
<evidence type="ECO:0000256" key="4">
    <source>
        <dbReference type="PROSITE-ProRule" id="PRU00339"/>
    </source>
</evidence>
<keyword evidence="4" id="KW-0802">TPR repeat</keyword>
<dbReference type="InterPro" id="IPR011990">
    <property type="entry name" value="TPR-like_helical_dom_sf"/>
</dbReference>
<keyword evidence="8" id="KW-0418">Kinase</keyword>
<keyword evidence="9" id="KW-1185">Reference proteome</keyword>
<dbReference type="SUPFAM" id="SSF48452">
    <property type="entry name" value="TPR-like"/>
    <property type="match status" value="3"/>
</dbReference>
<evidence type="ECO:0000256" key="6">
    <source>
        <dbReference type="SAM" id="Phobius"/>
    </source>
</evidence>
<reference evidence="8 9" key="1">
    <citation type="submission" date="2020-04" db="EMBL/GenBank/DDBJ databases">
        <title>Flammeovirgaceae bacterium KN852 isolated from deep sea.</title>
        <authorList>
            <person name="Zhang D.-C."/>
        </authorList>
    </citation>
    <scope>NUCLEOTIDE SEQUENCE [LARGE SCALE GENOMIC DNA]</scope>
    <source>
        <strain evidence="8 9">KN852</strain>
    </source>
</reference>
<name>A0A848J0P2_9BACT</name>
<evidence type="ECO:0000259" key="7">
    <source>
        <dbReference type="PROSITE" id="PS50109"/>
    </source>
</evidence>
<evidence type="ECO:0000256" key="5">
    <source>
        <dbReference type="SAM" id="Coils"/>
    </source>
</evidence>
<evidence type="ECO:0000313" key="9">
    <source>
        <dbReference type="Proteomes" id="UP000559010"/>
    </source>
</evidence>
<gene>
    <name evidence="8" type="ORF">HH304_11800</name>
</gene>